<reference evidence="1 2" key="1">
    <citation type="journal article" date="2019" name="Fungal Biol. Biotechnol.">
        <title>Draft genome sequence of fastidious pathogen Ceratobasidium theobromae, which causes vascular-streak dieback in Theobroma cacao.</title>
        <authorList>
            <person name="Ali S.S."/>
            <person name="Asman A."/>
            <person name="Shao J."/>
            <person name="Firmansyah A.P."/>
            <person name="Susilo A.W."/>
            <person name="Rosmana A."/>
            <person name="McMahon P."/>
            <person name="Junaid M."/>
            <person name="Guest D."/>
            <person name="Kheng T.Y."/>
            <person name="Meinhardt L.W."/>
            <person name="Bailey B.A."/>
        </authorList>
    </citation>
    <scope>NUCLEOTIDE SEQUENCE [LARGE SCALE GENOMIC DNA]</scope>
    <source>
        <strain evidence="1 2">CT2</strain>
    </source>
</reference>
<accession>A0A5N5QKV5</accession>
<organism evidence="1 2">
    <name type="scientific">Ceratobasidium theobromae</name>
    <dbReference type="NCBI Taxonomy" id="1582974"/>
    <lineage>
        <taxon>Eukaryota</taxon>
        <taxon>Fungi</taxon>
        <taxon>Dikarya</taxon>
        <taxon>Basidiomycota</taxon>
        <taxon>Agaricomycotina</taxon>
        <taxon>Agaricomycetes</taxon>
        <taxon>Cantharellales</taxon>
        <taxon>Ceratobasidiaceae</taxon>
        <taxon>Ceratobasidium</taxon>
    </lineage>
</organism>
<name>A0A5N5QKV5_9AGAM</name>
<dbReference type="EMBL" id="SSOP01000070">
    <property type="protein sequence ID" value="KAB5592289.1"/>
    <property type="molecule type" value="Genomic_DNA"/>
</dbReference>
<evidence type="ECO:0000313" key="2">
    <source>
        <dbReference type="Proteomes" id="UP000383932"/>
    </source>
</evidence>
<protein>
    <submittedName>
        <fullName evidence="1">Uncharacterized protein</fullName>
    </submittedName>
</protein>
<dbReference type="Proteomes" id="UP000383932">
    <property type="component" value="Unassembled WGS sequence"/>
</dbReference>
<dbReference type="OrthoDB" id="10297766at2759"/>
<keyword evidence="2" id="KW-1185">Reference proteome</keyword>
<gene>
    <name evidence="1" type="ORF">CTheo_4276</name>
</gene>
<evidence type="ECO:0000313" key="1">
    <source>
        <dbReference type="EMBL" id="KAB5592289.1"/>
    </source>
</evidence>
<proteinExistence type="predicted"/>
<dbReference type="AlphaFoldDB" id="A0A5N5QKV5"/>
<comment type="caution">
    <text evidence="1">The sequence shown here is derived from an EMBL/GenBank/DDBJ whole genome shotgun (WGS) entry which is preliminary data.</text>
</comment>
<sequence>MSIVLECFEIQSIAVPDLWVGTNDSILPGSLVTAVEPSKKITVFLEPHGNKKDDLVILRVKSDIAVMSYIGHNPESRVVEFSSEPVIWKVDRSSGKGIYRIKLPHEDQTWTILEPPQGAPGQPVSLGEEIMETPWKLIVCTMALDFAH</sequence>